<accession>A0ABS8RZV4</accession>
<dbReference type="InterPro" id="IPR033275">
    <property type="entry name" value="MARCH-like"/>
</dbReference>
<name>A0ABS8RZV4_DATST</name>
<reference evidence="7 8" key="1">
    <citation type="journal article" date="2021" name="BMC Genomics">
        <title>Datura genome reveals duplications of psychoactive alkaloid biosynthetic genes and high mutation rate following tissue culture.</title>
        <authorList>
            <person name="Rajewski A."/>
            <person name="Carter-House D."/>
            <person name="Stajich J."/>
            <person name="Litt A."/>
        </authorList>
    </citation>
    <scope>NUCLEOTIDE SEQUENCE [LARGE SCALE GENOMIC DNA]</scope>
    <source>
        <strain evidence="7">AR-01</strain>
    </source>
</reference>
<comment type="caution">
    <text evidence="7">The sequence shown here is derived from an EMBL/GenBank/DDBJ whole genome shotgun (WGS) entry which is preliminary data.</text>
</comment>
<dbReference type="SUPFAM" id="SSF57850">
    <property type="entry name" value="RING/U-box"/>
    <property type="match status" value="1"/>
</dbReference>
<evidence type="ECO:0000313" key="7">
    <source>
        <dbReference type="EMBL" id="MCD7452365.1"/>
    </source>
</evidence>
<dbReference type="Pfam" id="PF12428">
    <property type="entry name" value="DUF3675"/>
    <property type="match status" value="1"/>
</dbReference>
<feature type="transmembrane region" description="Helical" evidence="5">
    <location>
        <begin position="214"/>
        <end position="239"/>
    </location>
</feature>
<feature type="region of interest" description="Disordered" evidence="4">
    <location>
        <begin position="367"/>
        <end position="394"/>
    </location>
</feature>
<feature type="region of interest" description="Disordered" evidence="4">
    <location>
        <begin position="278"/>
        <end position="298"/>
    </location>
</feature>
<organism evidence="7 8">
    <name type="scientific">Datura stramonium</name>
    <name type="common">Jimsonweed</name>
    <name type="synonym">Common thornapple</name>
    <dbReference type="NCBI Taxonomy" id="4076"/>
    <lineage>
        <taxon>Eukaryota</taxon>
        <taxon>Viridiplantae</taxon>
        <taxon>Streptophyta</taxon>
        <taxon>Embryophyta</taxon>
        <taxon>Tracheophyta</taxon>
        <taxon>Spermatophyta</taxon>
        <taxon>Magnoliopsida</taxon>
        <taxon>eudicotyledons</taxon>
        <taxon>Gunneridae</taxon>
        <taxon>Pentapetalae</taxon>
        <taxon>asterids</taxon>
        <taxon>lamiids</taxon>
        <taxon>Solanales</taxon>
        <taxon>Solanaceae</taxon>
        <taxon>Solanoideae</taxon>
        <taxon>Datureae</taxon>
        <taxon>Datura</taxon>
    </lineage>
</organism>
<dbReference type="Proteomes" id="UP000823775">
    <property type="component" value="Unassembled WGS sequence"/>
</dbReference>
<evidence type="ECO:0000256" key="2">
    <source>
        <dbReference type="ARBA" id="ARBA00022771"/>
    </source>
</evidence>
<keyword evidence="5" id="KW-1133">Transmembrane helix</keyword>
<evidence type="ECO:0000256" key="1">
    <source>
        <dbReference type="ARBA" id="ARBA00022723"/>
    </source>
</evidence>
<keyword evidence="3" id="KW-0862">Zinc</keyword>
<feature type="compositionally biased region" description="Basic and acidic residues" evidence="4">
    <location>
        <begin position="385"/>
        <end position="394"/>
    </location>
</feature>
<keyword evidence="2" id="KW-0863">Zinc-finger</keyword>
<gene>
    <name evidence="7" type="ORF">HAX54_016293</name>
</gene>
<evidence type="ECO:0000256" key="4">
    <source>
        <dbReference type="SAM" id="MobiDB-lite"/>
    </source>
</evidence>
<dbReference type="PANTHER" id="PTHR23012:SF215">
    <property type="entry name" value="RING_FYVE_PHD ZINC FINGER SUPERFAMILY PROTEIN"/>
    <property type="match status" value="1"/>
</dbReference>
<dbReference type="InterPro" id="IPR022143">
    <property type="entry name" value="DUF3675"/>
</dbReference>
<dbReference type="PANTHER" id="PTHR23012">
    <property type="entry name" value="RING/FYVE/PHD ZINC FINGER DOMAIN-CONTAINING"/>
    <property type="match status" value="1"/>
</dbReference>
<keyword evidence="8" id="KW-1185">Reference proteome</keyword>
<evidence type="ECO:0000256" key="3">
    <source>
        <dbReference type="ARBA" id="ARBA00022833"/>
    </source>
</evidence>
<dbReference type="Gene3D" id="3.30.40.10">
    <property type="entry name" value="Zinc/RING finger domain, C3HC4 (zinc finger)"/>
    <property type="match status" value="1"/>
</dbReference>
<keyword evidence="5" id="KW-0812">Transmembrane</keyword>
<proteinExistence type="predicted"/>
<keyword evidence="1" id="KW-0479">Metal-binding</keyword>
<evidence type="ECO:0000256" key="5">
    <source>
        <dbReference type="SAM" id="Phobius"/>
    </source>
</evidence>
<feature type="compositionally biased region" description="Acidic residues" evidence="4">
    <location>
        <begin position="50"/>
        <end position="62"/>
    </location>
</feature>
<dbReference type="SMART" id="SM00744">
    <property type="entry name" value="RINGv"/>
    <property type="match status" value="1"/>
</dbReference>
<feature type="compositionally biased region" description="Polar residues" evidence="4">
    <location>
        <begin position="286"/>
        <end position="298"/>
    </location>
</feature>
<evidence type="ECO:0000313" key="8">
    <source>
        <dbReference type="Proteomes" id="UP000823775"/>
    </source>
</evidence>
<dbReference type="PROSITE" id="PS51292">
    <property type="entry name" value="ZF_RING_CH"/>
    <property type="match status" value="1"/>
</dbReference>
<feature type="region of interest" description="Disordered" evidence="4">
    <location>
        <begin position="19"/>
        <end position="62"/>
    </location>
</feature>
<dbReference type="EMBL" id="JACEIK010000205">
    <property type="protein sequence ID" value="MCD7452365.1"/>
    <property type="molecule type" value="Genomic_DNA"/>
</dbReference>
<keyword evidence="5" id="KW-0472">Membrane</keyword>
<feature type="domain" description="RING-CH-type" evidence="6">
    <location>
        <begin position="61"/>
        <end position="121"/>
    </location>
</feature>
<dbReference type="CDD" id="cd16495">
    <property type="entry name" value="RING_CH-C4HC3_MARCH"/>
    <property type="match status" value="1"/>
</dbReference>
<dbReference type="Pfam" id="PF12906">
    <property type="entry name" value="RINGv"/>
    <property type="match status" value="1"/>
</dbReference>
<dbReference type="InterPro" id="IPR011016">
    <property type="entry name" value="Znf_RING-CH"/>
</dbReference>
<dbReference type="InterPro" id="IPR013083">
    <property type="entry name" value="Znf_RING/FYVE/PHD"/>
</dbReference>
<protein>
    <recommendedName>
        <fullName evidence="6">RING-CH-type domain-containing protein</fullName>
    </recommendedName>
</protein>
<feature type="transmembrane region" description="Helical" evidence="5">
    <location>
        <begin position="183"/>
        <end position="202"/>
    </location>
</feature>
<evidence type="ECO:0000259" key="6">
    <source>
        <dbReference type="PROSITE" id="PS51292"/>
    </source>
</evidence>
<sequence length="394" mass="42568">MGEHLALCVDRLIPPESFHSLKGSEDAESSGESSCSHKVGQSAYGTASKEDEEPEAGGEDEPLLQPVECRICQEEDSPKNLEIPCSCNGSLKYAHRKCVQRWCNEKGDIICEICHQPYQPGYTAPPPPSLSEDIAIDMSGGWTVAGTQLDLHDPRLLAMAAAERHLLEADYDEYADSSASGAAFCRSAALILMALILLRHAVNIGNGDGDDDDVSAFFSLFLLRAAVFLLPCYIMAWAIGIMQRRQRQEAAALAAAEVAFMLQAGQHRGLHVTIAPGPAQAAEPSANPTSHVATPTGQVGTPPPELVVMVLILCIGFLSIQPEKVSALRSIDLALRWGEGNLSFLRSSRILKANVVQDLHTQLNIAPAPSMSFDPNQSNKRRVRRGSDPIHNKC</sequence>